<dbReference type="Pfam" id="PF22564">
    <property type="entry name" value="HAAS"/>
    <property type="match status" value="1"/>
</dbReference>
<sequence length="187" mass="20388">MTQSTVPAPTAQPRLPARERARREWYLARLELWLDAYPGRRRRAVLTELRVAIDDDAARRGMRVALRALGSPRQLARDYLEAEPGDHPRWSLGGAAALGVLLAWFIATCLYALGMFGALESVGGGVAEAGFLGVGLEVVLAPGELGVAFTYGTWIPLAVLAAVLVVVAQPWRTWTSRAERRRRSALG</sequence>
<dbReference type="EMBL" id="CP001618">
    <property type="protein sequence ID" value="ACQ81310.1"/>
    <property type="molecule type" value="Genomic_DNA"/>
</dbReference>
<dbReference type="KEGG" id="bcv:Bcav_3066"/>
<evidence type="ECO:0000313" key="2">
    <source>
        <dbReference type="EMBL" id="ACQ81310.1"/>
    </source>
</evidence>
<dbReference type="eggNOG" id="COG4709">
    <property type="taxonomic scope" value="Bacteria"/>
</dbReference>
<keyword evidence="1" id="KW-0812">Transmembrane</keyword>
<name>C5BZY0_BEUC1</name>
<dbReference type="AlphaFoldDB" id="C5BZY0"/>
<dbReference type="OrthoDB" id="4828592at2"/>
<keyword evidence="1" id="KW-1133">Transmembrane helix</keyword>
<organism evidence="2 3">
    <name type="scientific">Beutenbergia cavernae (strain ATCC BAA-8 / DSM 12333 / CCUG 43141 / JCM 11478 / NBRC 16432 / NCIMB 13614 / HKI 0122)</name>
    <dbReference type="NCBI Taxonomy" id="471853"/>
    <lineage>
        <taxon>Bacteria</taxon>
        <taxon>Bacillati</taxon>
        <taxon>Actinomycetota</taxon>
        <taxon>Actinomycetes</taxon>
        <taxon>Micrococcales</taxon>
        <taxon>Beutenbergiaceae</taxon>
        <taxon>Beutenbergia</taxon>
    </lineage>
</organism>
<feature type="transmembrane region" description="Helical" evidence="1">
    <location>
        <begin position="90"/>
        <end position="113"/>
    </location>
</feature>
<dbReference type="STRING" id="471853.Bcav_3066"/>
<feature type="transmembrane region" description="Helical" evidence="1">
    <location>
        <begin position="154"/>
        <end position="174"/>
    </location>
</feature>
<dbReference type="RefSeq" id="WP_015883550.1">
    <property type="nucleotide sequence ID" value="NC_012669.1"/>
</dbReference>
<dbReference type="Proteomes" id="UP000007962">
    <property type="component" value="Chromosome"/>
</dbReference>
<dbReference type="HOGENOM" id="CLU_1445042_0_0_11"/>
<protein>
    <submittedName>
        <fullName evidence="2">Uncharacterized protein</fullName>
    </submittedName>
</protein>
<keyword evidence="3" id="KW-1185">Reference proteome</keyword>
<keyword evidence="1" id="KW-0472">Membrane</keyword>
<accession>C5BZY0</accession>
<evidence type="ECO:0000256" key="1">
    <source>
        <dbReference type="SAM" id="Phobius"/>
    </source>
</evidence>
<gene>
    <name evidence="2" type="ordered locus">Bcav_3066</name>
</gene>
<proteinExistence type="predicted"/>
<reference evidence="2 3" key="1">
    <citation type="journal article" date="2009" name="Stand. Genomic Sci.">
        <title>Complete genome sequence of Beutenbergia cavernae type strain (HKI 0122).</title>
        <authorList>
            <person name="Land M."/>
            <person name="Pukall R."/>
            <person name="Abt B."/>
            <person name="Goker M."/>
            <person name="Rohde M."/>
            <person name="Glavina Del Rio T."/>
            <person name="Tice H."/>
            <person name="Copeland A."/>
            <person name="Cheng J.F."/>
            <person name="Lucas S."/>
            <person name="Chen F."/>
            <person name="Nolan M."/>
            <person name="Bruce D."/>
            <person name="Goodwin L."/>
            <person name="Pitluck S."/>
            <person name="Ivanova N."/>
            <person name="Mavromatis K."/>
            <person name="Ovchinnikova G."/>
            <person name="Pati A."/>
            <person name="Chen A."/>
            <person name="Palaniappan K."/>
            <person name="Hauser L."/>
            <person name="Chang Y.J."/>
            <person name="Jefferies C.C."/>
            <person name="Saunders E."/>
            <person name="Brettin T."/>
            <person name="Detter J.C."/>
            <person name="Han C."/>
            <person name="Chain P."/>
            <person name="Bristow J."/>
            <person name="Eisen J.A."/>
            <person name="Markowitz V."/>
            <person name="Hugenholtz P."/>
            <person name="Kyrpides N.C."/>
            <person name="Klenk H.P."/>
            <person name="Lapidus A."/>
        </authorList>
    </citation>
    <scope>NUCLEOTIDE SEQUENCE [LARGE SCALE GENOMIC DNA]</scope>
    <source>
        <strain evidence="3">ATCC BAA-8 / DSM 12333 / NBRC 16432</strain>
    </source>
</reference>
<evidence type="ECO:0000313" key="3">
    <source>
        <dbReference type="Proteomes" id="UP000007962"/>
    </source>
</evidence>